<keyword evidence="2" id="KW-0732">Signal</keyword>
<dbReference type="Proteomes" id="UP001324380">
    <property type="component" value="Chromosome"/>
</dbReference>
<evidence type="ECO:0000256" key="2">
    <source>
        <dbReference type="SAM" id="SignalP"/>
    </source>
</evidence>
<evidence type="ECO:0000313" key="3">
    <source>
        <dbReference type="EMBL" id="WPU96756.1"/>
    </source>
</evidence>
<feature type="signal peptide" evidence="2">
    <location>
        <begin position="1"/>
        <end position="23"/>
    </location>
</feature>
<reference evidence="3 4" key="1">
    <citation type="submission" date="2023-11" db="EMBL/GenBank/DDBJ databases">
        <title>Analysis of the Genomes of Mucilaginibacter gossypii cycad 4 and M. sabulilitoris SNA2: microbes with the potential for plant growth promotion.</title>
        <authorList>
            <person name="Hirsch A.M."/>
            <person name="Humm E."/>
            <person name="Rubbi M."/>
            <person name="Del Vecchio G."/>
            <person name="Ha S.M."/>
            <person name="Pellegrini M."/>
            <person name="Gunsalus R.P."/>
        </authorList>
    </citation>
    <scope>NUCLEOTIDE SEQUENCE [LARGE SCALE GENOMIC DNA]</scope>
    <source>
        <strain evidence="3 4">SNA2</strain>
    </source>
</reference>
<proteinExistence type="predicted"/>
<dbReference type="PROSITE" id="PS51257">
    <property type="entry name" value="PROKAR_LIPOPROTEIN"/>
    <property type="match status" value="1"/>
</dbReference>
<keyword evidence="4" id="KW-1185">Reference proteome</keyword>
<dbReference type="RefSeq" id="WP_321565845.1">
    <property type="nucleotide sequence ID" value="NZ_CP139558.1"/>
</dbReference>
<dbReference type="EMBL" id="CP139558">
    <property type="protein sequence ID" value="WPU96756.1"/>
    <property type="molecule type" value="Genomic_DNA"/>
</dbReference>
<feature type="chain" id="PRO_5045741604" description="DUF4352 domain-containing protein" evidence="2">
    <location>
        <begin position="24"/>
        <end position="185"/>
    </location>
</feature>
<gene>
    <name evidence="3" type="ORF">SNE25_14620</name>
</gene>
<organism evidence="3 4">
    <name type="scientific">Mucilaginibacter sabulilitoris</name>
    <dbReference type="NCBI Taxonomy" id="1173583"/>
    <lineage>
        <taxon>Bacteria</taxon>
        <taxon>Pseudomonadati</taxon>
        <taxon>Bacteroidota</taxon>
        <taxon>Sphingobacteriia</taxon>
        <taxon>Sphingobacteriales</taxon>
        <taxon>Sphingobacteriaceae</taxon>
        <taxon>Mucilaginibacter</taxon>
    </lineage>
</organism>
<sequence>MKKITLLAAITLSVALFSCKSKSANNSSESADTSKPAATQSASPTTATPPAEQGNAPKTYTVTFTPDTAILGKQKEAALKVVPVSATDLSDPDGKSQGIELTFKVSLTNKNKIGGNTIGIAPNDFRLVLDNNTSISQSSGSYFSSEPESTKESEAITYRIPAGAKAKALNLFYDETRATVQVSMQ</sequence>
<protein>
    <recommendedName>
        <fullName evidence="5">DUF4352 domain-containing protein</fullName>
    </recommendedName>
</protein>
<evidence type="ECO:0008006" key="5">
    <source>
        <dbReference type="Google" id="ProtNLM"/>
    </source>
</evidence>
<evidence type="ECO:0000313" key="4">
    <source>
        <dbReference type="Proteomes" id="UP001324380"/>
    </source>
</evidence>
<feature type="compositionally biased region" description="Low complexity" evidence="1">
    <location>
        <begin position="23"/>
        <end position="51"/>
    </location>
</feature>
<accession>A0ABZ0TVH0</accession>
<name>A0ABZ0TVH0_9SPHI</name>
<feature type="region of interest" description="Disordered" evidence="1">
    <location>
        <begin position="23"/>
        <end position="60"/>
    </location>
</feature>
<evidence type="ECO:0000256" key="1">
    <source>
        <dbReference type="SAM" id="MobiDB-lite"/>
    </source>
</evidence>